<dbReference type="RefSeq" id="WP_221597842.1">
    <property type="nucleotide sequence ID" value="NZ_JAIGNQ010000002.1"/>
</dbReference>
<dbReference type="Pfam" id="PF01118">
    <property type="entry name" value="Semialdhyde_dh"/>
    <property type="match status" value="1"/>
</dbReference>
<keyword evidence="4 6" id="KW-0521">NADP</keyword>
<feature type="domain" description="Semialdehyde dehydrogenase NAD-binding" evidence="8">
    <location>
        <begin position="4"/>
        <end position="106"/>
    </location>
</feature>
<dbReference type="EC" id="1.2.1.38" evidence="6"/>
<keyword evidence="5 6" id="KW-0560">Oxidoreductase</keyword>
<comment type="subcellular location">
    <subcellularLocation>
        <location evidence="6">Cytoplasm</location>
    </subcellularLocation>
</comment>
<reference evidence="9 10" key="1">
    <citation type="submission" date="2021-08" db="EMBL/GenBank/DDBJ databases">
        <title>Comparative Genomics Analysis of the Genus Qipengyuania Reveals Extensive Genetic Diversity and Metabolic Versatility, Including the Description of Fifteen Novel Species.</title>
        <authorList>
            <person name="Liu Y."/>
        </authorList>
    </citation>
    <scope>NUCLEOTIDE SEQUENCE [LARGE SCALE GENOMIC DNA]</scope>
    <source>
        <strain evidence="9 10">GH25</strain>
    </source>
</reference>
<evidence type="ECO:0000256" key="6">
    <source>
        <dbReference type="HAMAP-Rule" id="MF_01110"/>
    </source>
</evidence>
<name>A0ABS7JEM3_9SPHN</name>
<dbReference type="CDD" id="cd23935">
    <property type="entry name" value="AGPR_2_C"/>
    <property type="match status" value="1"/>
</dbReference>
<dbReference type="SUPFAM" id="SSF51735">
    <property type="entry name" value="NAD(P)-binding Rossmann-fold domains"/>
    <property type="match status" value="1"/>
</dbReference>
<dbReference type="SMART" id="SM00859">
    <property type="entry name" value="Semialdhyde_dh"/>
    <property type="match status" value="1"/>
</dbReference>
<keyword evidence="1 6" id="KW-0963">Cytoplasm</keyword>
<keyword evidence="2 6" id="KW-0055">Arginine biosynthesis</keyword>
<dbReference type="SUPFAM" id="SSF55347">
    <property type="entry name" value="Glyceraldehyde-3-phosphate dehydrogenase-like, C-terminal domain"/>
    <property type="match status" value="1"/>
</dbReference>
<organism evidence="9 10">
    <name type="scientific">Qipengyuania pacifica</name>
    <dbReference type="NCBI Taxonomy" id="2860199"/>
    <lineage>
        <taxon>Bacteria</taxon>
        <taxon>Pseudomonadati</taxon>
        <taxon>Pseudomonadota</taxon>
        <taxon>Alphaproteobacteria</taxon>
        <taxon>Sphingomonadales</taxon>
        <taxon>Erythrobacteraceae</taxon>
        <taxon>Qipengyuania</taxon>
    </lineage>
</organism>
<evidence type="ECO:0000256" key="3">
    <source>
        <dbReference type="ARBA" id="ARBA00022605"/>
    </source>
</evidence>
<evidence type="ECO:0000256" key="5">
    <source>
        <dbReference type="ARBA" id="ARBA00023002"/>
    </source>
</evidence>
<proteinExistence type="inferred from homology"/>
<evidence type="ECO:0000256" key="2">
    <source>
        <dbReference type="ARBA" id="ARBA00022571"/>
    </source>
</evidence>
<protein>
    <recommendedName>
        <fullName evidence="6">N-acetyl-gamma-glutamyl-phosphate reductase</fullName>
        <shortName evidence="6">AGPR</shortName>
        <ecNumber evidence="6">1.2.1.38</ecNumber>
    </recommendedName>
    <alternativeName>
        <fullName evidence="6">N-acetyl-glutamate semialdehyde dehydrogenase</fullName>
        <shortName evidence="6">NAGSA dehydrogenase</shortName>
    </alternativeName>
</protein>
<dbReference type="InterPro" id="IPR036291">
    <property type="entry name" value="NAD(P)-bd_dom_sf"/>
</dbReference>
<dbReference type="HAMAP" id="MF_01110">
    <property type="entry name" value="ArgC_type2"/>
    <property type="match status" value="1"/>
</dbReference>
<evidence type="ECO:0000256" key="7">
    <source>
        <dbReference type="PROSITE-ProRule" id="PRU10010"/>
    </source>
</evidence>
<dbReference type="PANTHER" id="PTHR32338:SF10">
    <property type="entry name" value="N-ACETYL-GAMMA-GLUTAMYL-PHOSPHATE REDUCTASE, CHLOROPLASTIC-RELATED"/>
    <property type="match status" value="1"/>
</dbReference>
<dbReference type="EMBL" id="JAIGNQ010000002">
    <property type="protein sequence ID" value="MBX7488482.1"/>
    <property type="molecule type" value="Genomic_DNA"/>
</dbReference>
<dbReference type="InterPro" id="IPR023013">
    <property type="entry name" value="AGPR_AS"/>
</dbReference>
<dbReference type="PROSITE" id="PS01224">
    <property type="entry name" value="ARGC"/>
    <property type="match status" value="1"/>
</dbReference>
<comment type="pathway">
    <text evidence="6">Amino-acid biosynthesis; L-arginine biosynthesis; N(2)-acetyl-L-ornithine from L-glutamate: step 3/4.</text>
</comment>
<dbReference type="InterPro" id="IPR000534">
    <property type="entry name" value="Semialdehyde_DH_NAD-bd"/>
</dbReference>
<dbReference type="CDD" id="cd17896">
    <property type="entry name" value="AGPR_2_N"/>
    <property type="match status" value="1"/>
</dbReference>
<dbReference type="InterPro" id="IPR010136">
    <property type="entry name" value="AGPR_type-2"/>
</dbReference>
<evidence type="ECO:0000256" key="4">
    <source>
        <dbReference type="ARBA" id="ARBA00022857"/>
    </source>
</evidence>
<comment type="similarity">
    <text evidence="6">Belongs to the NAGSA dehydrogenase family. Type 2 subfamily.</text>
</comment>
<sequence length="312" mass="33407">MTHKIFIDGAAGTTGLEIADRLAERSEFELLRLDDAKRKDPAARREALNEADIAILCLPDDAAREAVEMIDTSGGTRVIDASSAHRTSEGWCYGFPELIGSERVADARRVSNPGCYPTGFLALVAPLVRAGLLPADWPYTVNAVSGYSGGGSMLIKRMIEEPNIAFRTYALDLAHKHLPEMQAHAKLEHPVLFAPSVVPAYRGMIVEVPLHLGAMDGERHADDLRTALAEFYAGSDVVAVHDATPVSELLLDTDAAPSDGLELFVFGNEGGWNARLIARLDNLGKGASGAAVQNLNLMCGLPETAGLILPKN</sequence>
<dbReference type="Proteomes" id="UP000776651">
    <property type="component" value="Unassembled WGS sequence"/>
</dbReference>
<gene>
    <name evidence="6 9" type="primary">argC</name>
    <name evidence="9" type="ORF">K3177_08140</name>
</gene>
<accession>A0ABS7JEM3</accession>
<feature type="active site" evidence="6 7">
    <location>
        <position position="115"/>
    </location>
</feature>
<comment type="function">
    <text evidence="6">Catalyzes the NADPH-dependent reduction of N-acetyl-5-glutamyl phosphate to yield N-acetyl-L-glutamate 5-semialdehyde.</text>
</comment>
<comment type="caution">
    <text evidence="9">The sequence shown here is derived from an EMBL/GenBank/DDBJ whole genome shotgun (WGS) entry which is preliminary data.</text>
</comment>
<evidence type="ECO:0000313" key="9">
    <source>
        <dbReference type="EMBL" id="MBX7488482.1"/>
    </source>
</evidence>
<dbReference type="Pfam" id="PF22698">
    <property type="entry name" value="Semialdhyde_dhC_1"/>
    <property type="match status" value="1"/>
</dbReference>
<comment type="catalytic activity">
    <reaction evidence="6">
        <text>N-acetyl-L-glutamate 5-semialdehyde + phosphate + NADP(+) = N-acetyl-L-glutamyl 5-phosphate + NADPH + H(+)</text>
        <dbReference type="Rhea" id="RHEA:21588"/>
        <dbReference type="ChEBI" id="CHEBI:15378"/>
        <dbReference type="ChEBI" id="CHEBI:29123"/>
        <dbReference type="ChEBI" id="CHEBI:43474"/>
        <dbReference type="ChEBI" id="CHEBI:57783"/>
        <dbReference type="ChEBI" id="CHEBI:57936"/>
        <dbReference type="ChEBI" id="CHEBI:58349"/>
        <dbReference type="EC" id="1.2.1.38"/>
    </reaction>
</comment>
<keyword evidence="3 6" id="KW-0028">Amino-acid biosynthesis</keyword>
<evidence type="ECO:0000259" key="8">
    <source>
        <dbReference type="SMART" id="SM00859"/>
    </source>
</evidence>
<dbReference type="InterPro" id="IPR058924">
    <property type="entry name" value="AGPR_dimerisation_dom"/>
</dbReference>
<dbReference type="InterPro" id="IPR050085">
    <property type="entry name" value="AGPR"/>
</dbReference>
<dbReference type="NCBIfam" id="TIGR01851">
    <property type="entry name" value="argC_other"/>
    <property type="match status" value="1"/>
</dbReference>
<dbReference type="Gene3D" id="3.40.50.720">
    <property type="entry name" value="NAD(P)-binding Rossmann-like Domain"/>
    <property type="match status" value="1"/>
</dbReference>
<evidence type="ECO:0000256" key="1">
    <source>
        <dbReference type="ARBA" id="ARBA00022490"/>
    </source>
</evidence>
<dbReference type="GO" id="GO:0003942">
    <property type="term" value="F:N-acetyl-gamma-glutamyl-phosphate reductase activity"/>
    <property type="evidence" value="ECO:0007669"/>
    <property type="project" value="UniProtKB-EC"/>
</dbReference>
<dbReference type="Gene3D" id="3.30.360.10">
    <property type="entry name" value="Dihydrodipicolinate Reductase, domain 2"/>
    <property type="match status" value="1"/>
</dbReference>
<dbReference type="PANTHER" id="PTHR32338">
    <property type="entry name" value="N-ACETYL-GAMMA-GLUTAMYL-PHOSPHATE REDUCTASE, CHLOROPLASTIC-RELATED-RELATED"/>
    <property type="match status" value="1"/>
</dbReference>
<keyword evidence="10" id="KW-1185">Reference proteome</keyword>
<evidence type="ECO:0000313" key="10">
    <source>
        <dbReference type="Proteomes" id="UP000776651"/>
    </source>
</evidence>